<sequence length="309" mass="33618">MPLHPVIAEVVADIPPTPEDGTATVDPQQWRADEEARVPPLADRLPVTRVEDTSIDTTAGGLPLRIYRQRPGEPTGVLLYFHGGAFFSGSLETHDVVARSLAVETGFTVVAVGYRRAPEAAFPAGLEDCFAALKWAIGHGRDLDWDSHRLAVVGDSSGGTFAAVVAARALEEGIDAITHQVLLYPSVDLDFDLDRYPSLRENARGYGLETAGLKPHNSFYLESGADTADPRVSPIKREDLTGLPKTLIITAQFDPLRDEGEQYGQHLQEAGVDVTVHRYETANHGFLANFGQLPEFYPAFAEIGEFLRG</sequence>
<evidence type="ECO:0000259" key="4">
    <source>
        <dbReference type="Pfam" id="PF07859"/>
    </source>
</evidence>
<dbReference type="EMBL" id="JAATJN010000001">
    <property type="protein sequence ID" value="NJC55004.1"/>
    <property type="molecule type" value="Genomic_DNA"/>
</dbReference>
<proteinExistence type="inferred from homology"/>
<dbReference type="InterPro" id="IPR029058">
    <property type="entry name" value="AB_hydrolase_fold"/>
</dbReference>
<protein>
    <submittedName>
        <fullName evidence="5">Acetyl esterase</fullName>
        <ecNumber evidence="5">3.1.1.-</ecNumber>
    </submittedName>
</protein>
<evidence type="ECO:0000256" key="1">
    <source>
        <dbReference type="ARBA" id="ARBA00010515"/>
    </source>
</evidence>
<dbReference type="SUPFAM" id="SSF53474">
    <property type="entry name" value="alpha/beta-Hydrolases"/>
    <property type="match status" value="1"/>
</dbReference>
<dbReference type="PANTHER" id="PTHR48081">
    <property type="entry name" value="AB HYDROLASE SUPERFAMILY PROTEIN C4A8.06C"/>
    <property type="match status" value="1"/>
</dbReference>
<feature type="domain" description="Alpha/beta hydrolase fold-3" evidence="4">
    <location>
        <begin position="78"/>
        <end position="287"/>
    </location>
</feature>
<dbReference type="PANTHER" id="PTHR48081:SF8">
    <property type="entry name" value="ALPHA_BETA HYDROLASE FOLD-3 DOMAIN-CONTAINING PROTEIN-RELATED"/>
    <property type="match status" value="1"/>
</dbReference>
<dbReference type="RefSeq" id="WP_167949099.1">
    <property type="nucleotide sequence ID" value="NZ_BAAAPQ010000026.1"/>
</dbReference>
<keyword evidence="2 5" id="KW-0378">Hydrolase</keyword>
<dbReference type="EC" id="3.1.1.-" evidence="5"/>
<dbReference type="AlphaFoldDB" id="A0A846RMC3"/>
<feature type="region of interest" description="Disordered" evidence="3">
    <location>
        <begin position="14"/>
        <end position="38"/>
    </location>
</feature>
<evidence type="ECO:0000256" key="2">
    <source>
        <dbReference type="ARBA" id="ARBA00022801"/>
    </source>
</evidence>
<organism evidence="5 6">
    <name type="scientific">Brevibacterium marinum</name>
    <dbReference type="NCBI Taxonomy" id="418643"/>
    <lineage>
        <taxon>Bacteria</taxon>
        <taxon>Bacillati</taxon>
        <taxon>Actinomycetota</taxon>
        <taxon>Actinomycetes</taxon>
        <taxon>Micrococcales</taxon>
        <taxon>Brevibacteriaceae</taxon>
        <taxon>Brevibacterium</taxon>
    </lineage>
</organism>
<reference evidence="5 6" key="1">
    <citation type="submission" date="2020-03" db="EMBL/GenBank/DDBJ databases">
        <title>Sequencing the genomes of 1000 actinobacteria strains.</title>
        <authorList>
            <person name="Klenk H.-P."/>
        </authorList>
    </citation>
    <scope>NUCLEOTIDE SEQUENCE [LARGE SCALE GENOMIC DNA]</scope>
    <source>
        <strain evidence="5 6">DSM 18964</strain>
    </source>
</reference>
<dbReference type="Proteomes" id="UP000576792">
    <property type="component" value="Unassembled WGS sequence"/>
</dbReference>
<dbReference type="Pfam" id="PF07859">
    <property type="entry name" value="Abhydrolase_3"/>
    <property type="match status" value="1"/>
</dbReference>
<evidence type="ECO:0000313" key="5">
    <source>
        <dbReference type="EMBL" id="NJC55004.1"/>
    </source>
</evidence>
<evidence type="ECO:0000313" key="6">
    <source>
        <dbReference type="Proteomes" id="UP000576792"/>
    </source>
</evidence>
<dbReference type="Gene3D" id="3.40.50.1820">
    <property type="entry name" value="alpha/beta hydrolase"/>
    <property type="match status" value="1"/>
</dbReference>
<comment type="caution">
    <text evidence="5">The sequence shown here is derived from an EMBL/GenBank/DDBJ whole genome shotgun (WGS) entry which is preliminary data.</text>
</comment>
<accession>A0A846RMC3</accession>
<name>A0A846RMC3_9MICO</name>
<dbReference type="GO" id="GO:0016787">
    <property type="term" value="F:hydrolase activity"/>
    <property type="evidence" value="ECO:0007669"/>
    <property type="project" value="UniProtKB-KW"/>
</dbReference>
<dbReference type="PROSITE" id="PS01173">
    <property type="entry name" value="LIPASE_GDXG_HIS"/>
    <property type="match status" value="1"/>
</dbReference>
<dbReference type="InterPro" id="IPR013094">
    <property type="entry name" value="AB_hydrolase_3"/>
</dbReference>
<dbReference type="InterPro" id="IPR002168">
    <property type="entry name" value="Lipase_GDXG_HIS_AS"/>
</dbReference>
<evidence type="ECO:0000256" key="3">
    <source>
        <dbReference type="SAM" id="MobiDB-lite"/>
    </source>
</evidence>
<keyword evidence="6" id="KW-1185">Reference proteome</keyword>
<gene>
    <name evidence="5" type="ORF">BKA07_000039</name>
</gene>
<comment type="similarity">
    <text evidence="1">Belongs to the 'GDXG' lipolytic enzyme family.</text>
</comment>
<dbReference type="InterPro" id="IPR050300">
    <property type="entry name" value="GDXG_lipolytic_enzyme"/>
</dbReference>